<evidence type="ECO:0000256" key="15">
    <source>
        <dbReference type="ARBA" id="ARBA00064578"/>
    </source>
</evidence>
<feature type="region of interest" description="Disordered" evidence="18">
    <location>
        <begin position="1494"/>
        <end position="1835"/>
    </location>
</feature>
<sequence>MEAPKKEDILLLPDEKFDFDFSLSSSSANEDDEVFFGPTGHKERCIAASLDLNNQLPEEPPLPASERHFTWSPLTGEKFVEVYKEAHLLAFQIQSNGRTKAAPAAQSKDPGSQEVEGFIQESKLKINLFDRENEVKKSPKSLKRETYCLSDDLWRTSLLRGTQPASSAAPPAAPAQTSCPETSGPLPASCPSLPAEPSAVQPPNQAGAQKKVISKLLPPRTSSFRGKSLHSAVEKPARQKPASPPRMKIQNEKDTLGSMPLDKLSTTRDVASVPASGSHLVPGKRLLRVPNKSGPKKTMLKPRENLNGPNVLYHHGDPGESPEHQGHVYSLWEVSTGQQTLSDVNFNKGPHIDPHFSEDQPENLQTRQMMDESDDDFQELCASFFQRVKKNGPKEVSKEKKTQKASNSTQIRSKPKRTKPTASKSKTPQGPTERKTCPGSQVPRTQKHRAPKRPETEPAPPENTEGGVHTSAVLQDSAWSTQTEATTDSLSQPPPSCLTATAPSPSKPRAAELVLQRMQQFKRADPERLKHASEGCSLEAAPEENVPKGPQDVMAVNGCGPGLPATESDTAVALALQQELGQEQASAPNDSLEETGLFFCQICQKNLSAMNVTRRQQHVNRCLDEAEKALRFPTPQIPECPLCGKPFLTLKSRISHLKQCAVKMEVGPRLLLQAVRLQGAQPAGTSGTPAPSLSNGAGCLKRKGATTKKEPRKRRKVPEPEAPSEDLLVAMALSRSETEQQAVPAALRLGNAFAERTRLGAEKKTHKKKAPTSPPQLLVQDAETTGRQIQDRLAQLLSEEVEPSSTPPLPTSRILEEELARGSRVLRPPRGAQNLLWEASALTGARALESFYTASLVPPLVPQWPAKGLTQEPMRLPQPPKLPELSVGAPASAPGTHPVSHSLRSPAPSASQRERQALQDLLELAGEGLPASPCSRDLASSGGAAGMDLSLGGLPLTGFVLPAKEKYPEEGGQASLALGLLVADFSAMVNNPHLSDVQFQTDSGEVLYAHKFVLYARCPLLMQHVNSEAFLAEEDGDLRRQRVLLRDVSTEAAQAFLHYLYAADTILTPQLAPDLRSLAQRFGVSELVYLCEQVPFVMDAEGGQAKEQEDDADGRVETFRELLHLVWLGEEEGAEALLKPEGREEDREKVNEEEMEEIYEFAATQRKLLQEEKAPEPEEEADLLGEDGPVSGEILTSEQDKEQPENAEQVESSGQGRDETPAKWGNTRQSTLLPPSDQALNGAERAEAPEGALAPPCSSSPAQGQPERQESAPLCSADDDNVQQPFSSPQAGYSELSRVTSDWEEGNRTIQEREVEGFHPPAHQQAPPSRSCFPPQPHQGQSPCQPRPHTRCPNDLSPPILQLQATASSMASQNLSLKPKKARRLPSSREDPGQKDKECSSALGCRGKGVLIFPEKSPPMDLTRSGPGRRSSRPETSPRSMNREDEVILLLDSDEELELEQTKAKSFLNSPLEDKKVLEVSAKSSELFSIIDLDAEQEPPQSPPGSQALLPQEVEGRLGASTDDSTTDTSWLVPATPLAGGSCDCSSQTQITGLGARPPADPLALPKPRALLENRDEPEATSKFSVIIPQMSSPHLGPAPPGGSDGRRQACSSPSSPRRRLLPRASPLAPRPILGGLADLPRQLPKCLPPVRSPAAQAPVSEVVEVEDSEDEQEAASQQASSSPLLDGDPPLPAEDWCWHMEPLSPIPIDHLNLERTGPLSTSSPSNRAEGAPDSRDCHSPALLGTTPIRGSYTGRRKSQEKSSGAGSPGSHQQSFLNSALWDDWNEEDQRSSEAAPLPQTPRTDGAQRSYKLQTPEGADRKKNLPPKVPITPMPRYSIMETPVLKKELDRFGVRPLPKRQMVLKLKEIFQYTHQTLESDSENEGQSTQLPLEAPCSQTYTTQTAKASRAAGHTQLEAPPGRVPQRSKGLAKTKGPQHHKQQPGGSISALTVSPAKEEPLDPGGDAQLPASQESTATSVDSGDSCCSSQSSSCEFGAALESVGEEEAGEEVVSTSHAAVQAVATEEAVRRYIRSQPALYRKVLLYQPVELAELQAELKQQGIHVASGKLLDFLDTQCITFTTAATRKEKLGRKRRQPAGKKRGRARRPAPHSPVPAVSSL</sequence>
<evidence type="ECO:0000256" key="10">
    <source>
        <dbReference type="ARBA" id="ARBA00022843"/>
    </source>
</evidence>
<feature type="domain" description="UBZ4-type" evidence="20">
    <location>
        <begin position="597"/>
        <end position="627"/>
    </location>
</feature>
<keyword evidence="7 17" id="KW-0227">DNA damage</keyword>
<dbReference type="PROSITE" id="PS50097">
    <property type="entry name" value="BTB"/>
    <property type="match status" value="1"/>
</dbReference>
<keyword evidence="4" id="KW-0597">Phosphoprotein</keyword>
<keyword evidence="11" id="KW-0233">DNA recombination</keyword>
<feature type="compositionally biased region" description="Polar residues" evidence="18">
    <location>
        <begin position="1282"/>
        <end position="1291"/>
    </location>
</feature>
<feature type="compositionally biased region" description="Polar residues" evidence="18">
    <location>
        <begin position="420"/>
        <end position="430"/>
    </location>
</feature>
<dbReference type="CDD" id="cd22999">
    <property type="entry name" value="SAP_SLX4"/>
    <property type="match status" value="1"/>
</dbReference>
<evidence type="ECO:0000256" key="3">
    <source>
        <dbReference type="ARBA" id="ARBA00022499"/>
    </source>
</evidence>
<evidence type="ECO:0000256" key="7">
    <source>
        <dbReference type="ARBA" id="ARBA00022763"/>
    </source>
</evidence>
<comment type="caution">
    <text evidence="21">The sequence shown here is derived from an EMBL/GenBank/DDBJ whole genome shotgun (WGS) entry which is preliminary data.</text>
</comment>
<evidence type="ECO:0000256" key="5">
    <source>
        <dbReference type="ARBA" id="ARBA00022723"/>
    </source>
</evidence>
<keyword evidence="13" id="KW-0539">Nucleus</keyword>
<feature type="compositionally biased region" description="Polar residues" evidence="18">
    <location>
        <begin position="1363"/>
        <end position="1376"/>
    </location>
</feature>
<evidence type="ECO:0000256" key="2">
    <source>
        <dbReference type="ARBA" id="ARBA00006661"/>
    </source>
</evidence>
<evidence type="ECO:0000256" key="8">
    <source>
        <dbReference type="ARBA" id="ARBA00022771"/>
    </source>
</evidence>
<dbReference type="Proteomes" id="UP001214576">
    <property type="component" value="Unassembled WGS sequence"/>
</dbReference>
<evidence type="ECO:0000256" key="13">
    <source>
        <dbReference type="ARBA" id="ARBA00023242"/>
    </source>
</evidence>
<feature type="domain" description="UBZ4-type" evidence="20">
    <location>
        <begin position="637"/>
        <end position="665"/>
    </location>
</feature>
<dbReference type="GO" id="GO:0000712">
    <property type="term" value="P:resolution of meiotic recombination intermediates"/>
    <property type="evidence" value="ECO:0007669"/>
    <property type="project" value="TreeGrafter"/>
</dbReference>
<feature type="compositionally biased region" description="Polar residues" evidence="18">
    <location>
        <begin position="472"/>
        <end position="491"/>
    </location>
</feature>
<feature type="compositionally biased region" description="Polar residues" evidence="18">
    <location>
        <begin position="1876"/>
        <end position="1906"/>
    </location>
</feature>
<feature type="region of interest" description="Disordered" evidence="18">
    <location>
        <begin position="161"/>
        <end position="307"/>
    </location>
</feature>
<keyword evidence="22" id="KW-1185">Reference proteome</keyword>
<feature type="compositionally biased region" description="Basic and acidic residues" evidence="18">
    <location>
        <begin position="392"/>
        <end position="402"/>
    </location>
</feature>
<keyword evidence="6" id="KW-0677">Repeat</keyword>
<dbReference type="EMBL" id="JAKZEL010000023">
    <property type="protein sequence ID" value="KAI4531539.1"/>
    <property type="molecule type" value="Genomic_DNA"/>
</dbReference>
<dbReference type="GO" id="GO:0008270">
    <property type="term" value="F:zinc ion binding"/>
    <property type="evidence" value="ECO:0007669"/>
    <property type="project" value="UniProtKB-KW"/>
</dbReference>
<dbReference type="Gene3D" id="3.30.710.10">
    <property type="entry name" value="Potassium Channel Kv1.1, Chain A"/>
    <property type="match status" value="1"/>
</dbReference>
<feature type="compositionally biased region" description="Basic and acidic residues" evidence="18">
    <location>
        <begin position="1387"/>
        <end position="1399"/>
    </location>
</feature>
<keyword evidence="3" id="KW-1017">Isopeptide bond</keyword>
<reference evidence="21" key="1">
    <citation type="submission" date="2022-03" db="EMBL/GenBank/DDBJ databases">
        <title>Genomic analyses of argali, domestic sheep and their hybrids provide insights into chromosomal evolution, heterosis and genetic basis of agronomic traits.</title>
        <authorList>
            <person name="Li M."/>
        </authorList>
    </citation>
    <scope>NUCLEOTIDE SEQUENCE</scope>
    <source>
        <strain evidence="21">CAU-MHL-2022a</strain>
        <tissue evidence="21">Skin</tissue>
    </source>
</reference>
<feature type="region of interest" description="Disordered" evidence="18">
    <location>
        <begin position="1172"/>
        <end position="1445"/>
    </location>
</feature>
<gene>
    <name evidence="21" type="ORF">MG293_018053</name>
</gene>
<evidence type="ECO:0000256" key="11">
    <source>
        <dbReference type="ARBA" id="ARBA00023172"/>
    </source>
</evidence>
<evidence type="ECO:0000256" key="9">
    <source>
        <dbReference type="ARBA" id="ARBA00022833"/>
    </source>
</evidence>
<feature type="compositionally biased region" description="Acidic residues" evidence="18">
    <location>
        <begin position="1664"/>
        <end position="1674"/>
    </location>
</feature>
<comment type="subcellular location">
    <subcellularLocation>
        <location evidence="1">Nucleus</location>
    </subcellularLocation>
</comment>
<feature type="compositionally biased region" description="Low complexity" evidence="18">
    <location>
        <begin position="1675"/>
        <end position="1689"/>
    </location>
</feature>
<evidence type="ECO:0000256" key="16">
    <source>
        <dbReference type="ARBA" id="ARBA00076095"/>
    </source>
</evidence>
<feature type="region of interest" description="Disordered" evidence="18">
    <location>
        <begin position="1876"/>
        <end position="1983"/>
    </location>
</feature>
<evidence type="ECO:0000256" key="12">
    <source>
        <dbReference type="ARBA" id="ARBA00023204"/>
    </source>
</evidence>
<feature type="compositionally biased region" description="Basic and acidic residues" evidence="18">
    <location>
        <begin position="1305"/>
        <end position="1317"/>
    </location>
</feature>
<dbReference type="GO" id="GO:0003677">
    <property type="term" value="F:DNA binding"/>
    <property type="evidence" value="ECO:0007669"/>
    <property type="project" value="InterPro"/>
</dbReference>
<evidence type="ECO:0000256" key="6">
    <source>
        <dbReference type="ARBA" id="ARBA00022737"/>
    </source>
</evidence>
<keyword evidence="12 17" id="KW-0234">DNA repair</keyword>
<dbReference type="GO" id="GO:0006281">
    <property type="term" value="P:DNA repair"/>
    <property type="evidence" value="ECO:0007669"/>
    <property type="project" value="UniProtKB-KW"/>
</dbReference>
<comment type="subunit">
    <text evidence="15">Forms a heterodimer with SLX1A/GIYD1. Interacts with ERCC4/XPF; catalytic subunit of the ERCC4-ERCC1 endonuclease. Interacts with MUS81; catalytic subunit of the MUS81-EME1 endonuclease. Interacts with MSH2; component of the MSH2-MSH3 mismatch repair complex. Interacts with TERF2-TERF2IP. Interacts with PLK1 and SLX4IP.</text>
</comment>
<evidence type="ECO:0000256" key="18">
    <source>
        <dbReference type="SAM" id="MobiDB-lite"/>
    </source>
</evidence>
<dbReference type="GO" id="GO:0090656">
    <property type="term" value="P:t-circle formation"/>
    <property type="evidence" value="ECO:0007669"/>
    <property type="project" value="UniProtKB-ARBA"/>
</dbReference>
<name>A0AAD4TSE9_OVIAM</name>
<feature type="domain" description="BTB" evidence="19">
    <location>
        <begin position="995"/>
        <end position="1069"/>
    </location>
</feature>
<dbReference type="PANTHER" id="PTHR21541:SF3">
    <property type="entry name" value="STRUCTURE-SPECIFIC ENDONUCLEASE SUBUNIT SLX4"/>
    <property type="match status" value="1"/>
</dbReference>
<protein>
    <recommendedName>
        <fullName evidence="14">Structure-specific endonuclease subunit SLX4</fullName>
    </recommendedName>
    <alternativeName>
        <fullName evidence="16">BTB/POZ domain-containing protein 12</fullName>
    </alternativeName>
</protein>
<feature type="compositionally biased region" description="Basic residues" evidence="18">
    <location>
        <begin position="700"/>
        <end position="716"/>
    </location>
</feature>
<feature type="compositionally biased region" description="Polar residues" evidence="18">
    <location>
        <begin position="683"/>
        <end position="695"/>
    </location>
</feature>
<feature type="region of interest" description="Disordered" evidence="18">
    <location>
        <begin position="870"/>
        <end position="914"/>
    </location>
</feature>
<evidence type="ECO:0000313" key="22">
    <source>
        <dbReference type="Proteomes" id="UP001214576"/>
    </source>
</evidence>
<dbReference type="GO" id="GO:0033557">
    <property type="term" value="C:Slx1-Slx4 complex"/>
    <property type="evidence" value="ECO:0007669"/>
    <property type="project" value="InterPro"/>
</dbReference>
<dbReference type="GO" id="GO:0032206">
    <property type="term" value="P:positive regulation of telomere maintenance"/>
    <property type="evidence" value="ECO:0007669"/>
    <property type="project" value="UniProtKB-ARBA"/>
</dbReference>
<dbReference type="Pfam" id="PF09494">
    <property type="entry name" value="Slx4"/>
    <property type="match status" value="1"/>
</dbReference>
<feature type="compositionally biased region" description="Basic residues" evidence="18">
    <location>
        <begin position="1929"/>
        <end position="1941"/>
    </location>
</feature>
<proteinExistence type="inferred from homology"/>
<dbReference type="GO" id="GO:0006260">
    <property type="term" value="P:DNA replication"/>
    <property type="evidence" value="ECO:0007669"/>
    <property type="project" value="InterPro"/>
</dbReference>
<feature type="region of interest" description="Disordered" evidence="18">
    <location>
        <begin position="389"/>
        <end position="508"/>
    </location>
</feature>
<feature type="compositionally biased region" description="Low complexity" evidence="18">
    <location>
        <begin position="1623"/>
        <end position="1632"/>
    </location>
</feature>
<dbReference type="InterPro" id="IPR000210">
    <property type="entry name" value="BTB/POZ_dom"/>
</dbReference>
<dbReference type="PROSITE" id="PS51908">
    <property type="entry name" value="ZF_UBZ4"/>
    <property type="match status" value="2"/>
</dbReference>
<feature type="compositionally biased region" description="Basic residues" evidence="18">
    <location>
        <begin position="2089"/>
        <end position="2109"/>
    </location>
</feature>
<accession>A0AAD4TSE9</accession>
<dbReference type="SMART" id="SM00225">
    <property type="entry name" value="BTB"/>
    <property type="match status" value="1"/>
</dbReference>
<dbReference type="InterPro" id="IPR018574">
    <property type="entry name" value="Structure-sp_endonuc_su_Slx4"/>
</dbReference>
<keyword evidence="8 17" id="KW-0863">Zinc-finger</keyword>
<evidence type="ECO:0000313" key="21">
    <source>
        <dbReference type="EMBL" id="KAI4531539.1"/>
    </source>
</evidence>
<dbReference type="InterPro" id="IPR011333">
    <property type="entry name" value="SKP1/BTB/POZ_sf"/>
</dbReference>
<dbReference type="SUPFAM" id="SSF54695">
    <property type="entry name" value="POZ domain"/>
    <property type="match status" value="1"/>
</dbReference>
<evidence type="ECO:0000259" key="19">
    <source>
        <dbReference type="PROSITE" id="PS50097"/>
    </source>
</evidence>
<dbReference type="Pfam" id="PF15259">
    <property type="entry name" value="GTSE1_N"/>
    <property type="match status" value="1"/>
</dbReference>
<keyword evidence="10" id="KW-0832">Ubl conjugation</keyword>
<keyword evidence="9" id="KW-0862">Zinc</keyword>
<evidence type="ECO:0000256" key="1">
    <source>
        <dbReference type="ARBA" id="ARBA00004123"/>
    </source>
</evidence>
<dbReference type="PANTHER" id="PTHR21541">
    <property type="entry name" value="BTB POZ DOMAIN CONTAINING 12"/>
    <property type="match status" value="1"/>
</dbReference>
<feature type="compositionally biased region" description="Low complexity" evidence="18">
    <location>
        <begin position="1521"/>
        <end position="1530"/>
    </location>
</feature>
<feature type="compositionally biased region" description="Polar residues" evidence="18">
    <location>
        <begin position="1762"/>
        <end position="1778"/>
    </location>
</feature>
<evidence type="ECO:0000256" key="4">
    <source>
        <dbReference type="ARBA" id="ARBA00022553"/>
    </source>
</evidence>
<dbReference type="InterPro" id="IPR006642">
    <property type="entry name" value="Rad18_UBZ4"/>
</dbReference>
<dbReference type="InterPro" id="IPR032768">
    <property type="entry name" value="GTSE1_N"/>
</dbReference>
<keyword evidence="5" id="KW-0479">Metal-binding</keyword>
<feature type="region of interest" description="Disordered" evidence="18">
    <location>
        <begin position="2088"/>
        <end position="2120"/>
    </location>
</feature>
<evidence type="ECO:0000256" key="17">
    <source>
        <dbReference type="PROSITE-ProRule" id="PRU01256"/>
    </source>
</evidence>
<dbReference type="Pfam" id="PF00651">
    <property type="entry name" value="BTB"/>
    <property type="match status" value="1"/>
</dbReference>
<feature type="compositionally biased region" description="Basic and acidic residues" evidence="18">
    <location>
        <begin position="1570"/>
        <end position="1580"/>
    </location>
</feature>
<feature type="region of interest" description="Disordered" evidence="18">
    <location>
        <begin position="681"/>
        <end position="724"/>
    </location>
</feature>
<evidence type="ECO:0000256" key="14">
    <source>
        <dbReference type="ARBA" id="ARBA00029496"/>
    </source>
</evidence>
<comment type="similarity">
    <text evidence="2">Belongs to the SLX4 family.</text>
</comment>
<feature type="compositionally biased region" description="Low complexity" evidence="18">
    <location>
        <begin position="1423"/>
        <end position="1440"/>
    </location>
</feature>
<dbReference type="CDD" id="cd18288">
    <property type="entry name" value="BTB_POZ_BTBD12_SLX4"/>
    <property type="match status" value="1"/>
</dbReference>
<dbReference type="FunFam" id="3.30.710.10:FF:000116">
    <property type="entry name" value="SLX4 structure-specific endonuclease subunit"/>
    <property type="match status" value="1"/>
</dbReference>
<evidence type="ECO:0000259" key="20">
    <source>
        <dbReference type="PROSITE" id="PS51908"/>
    </source>
</evidence>
<organism evidence="21 22">
    <name type="scientific">Ovis ammon polii</name>
    <dbReference type="NCBI Taxonomy" id="230172"/>
    <lineage>
        <taxon>Eukaryota</taxon>
        <taxon>Metazoa</taxon>
        <taxon>Chordata</taxon>
        <taxon>Craniata</taxon>
        <taxon>Vertebrata</taxon>
        <taxon>Euteleostomi</taxon>
        <taxon>Mammalia</taxon>
        <taxon>Eutheria</taxon>
        <taxon>Laurasiatheria</taxon>
        <taxon>Artiodactyla</taxon>
        <taxon>Ruminantia</taxon>
        <taxon>Pecora</taxon>
        <taxon>Bovidae</taxon>
        <taxon>Caprinae</taxon>
        <taxon>Ovis</taxon>
    </lineage>
</organism>